<keyword evidence="7" id="KW-0472">Membrane</keyword>
<dbReference type="SMART" id="SM00175">
    <property type="entry name" value="RAB"/>
    <property type="match status" value="1"/>
</dbReference>
<evidence type="ECO:0000313" key="10">
    <source>
        <dbReference type="EMBL" id="KAF2901898.1"/>
    </source>
</evidence>
<dbReference type="GO" id="GO:0022412">
    <property type="term" value="P:cellular process involved in reproduction in multicellular organism"/>
    <property type="evidence" value="ECO:0007669"/>
    <property type="project" value="UniProtKB-ARBA"/>
</dbReference>
<evidence type="ECO:0000256" key="6">
    <source>
        <dbReference type="ARBA" id="ARBA00023134"/>
    </source>
</evidence>
<dbReference type="GO" id="GO:0035006">
    <property type="term" value="P:melanization defense response"/>
    <property type="evidence" value="ECO:0007669"/>
    <property type="project" value="UniProtKB-ARBA"/>
</dbReference>
<keyword evidence="4" id="KW-0488">Methylation</keyword>
<dbReference type="NCBIfam" id="TIGR00231">
    <property type="entry name" value="small_GTP"/>
    <property type="match status" value="1"/>
</dbReference>
<dbReference type="GO" id="GO:0003006">
    <property type="term" value="P:developmental process involved in reproduction"/>
    <property type="evidence" value="ECO:0007669"/>
    <property type="project" value="UniProtKB-ARBA"/>
</dbReference>
<dbReference type="GO" id="GO:0005525">
    <property type="term" value="F:GTP binding"/>
    <property type="evidence" value="ECO:0007669"/>
    <property type="project" value="UniProtKB-KW"/>
</dbReference>
<accession>A0A8K0D9E4</accession>
<keyword evidence="9" id="KW-0636">Prenylation</keyword>
<dbReference type="PROSITE" id="PS51421">
    <property type="entry name" value="RAS"/>
    <property type="match status" value="1"/>
</dbReference>
<dbReference type="InterPro" id="IPR003578">
    <property type="entry name" value="Small_GTPase_Rho"/>
</dbReference>
<keyword evidence="5" id="KW-0547">Nucleotide-binding</keyword>
<keyword evidence="6" id="KW-0342">GTP-binding</keyword>
<dbReference type="PROSITE" id="PS51419">
    <property type="entry name" value="RAB"/>
    <property type="match status" value="1"/>
</dbReference>
<reference evidence="10" key="1">
    <citation type="submission" date="2019-08" db="EMBL/GenBank/DDBJ databases">
        <title>The genome of the North American firefly Photinus pyralis.</title>
        <authorList>
            <consortium name="Photinus pyralis genome working group"/>
            <person name="Fallon T.R."/>
            <person name="Sander Lower S.E."/>
            <person name="Weng J.-K."/>
        </authorList>
    </citation>
    <scope>NUCLEOTIDE SEQUENCE</scope>
    <source>
        <strain evidence="10">TRF0915ILg1</strain>
        <tissue evidence="10">Whole body</tissue>
    </source>
</reference>
<proteinExistence type="inferred from homology"/>
<evidence type="ECO:0000256" key="5">
    <source>
        <dbReference type="ARBA" id="ARBA00022741"/>
    </source>
</evidence>
<evidence type="ECO:0000256" key="8">
    <source>
        <dbReference type="ARBA" id="ARBA00023288"/>
    </source>
</evidence>
<dbReference type="CDD" id="cd00157">
    <property type="entry name" value="Rho"/>
    <property type="match status" value="1"/>
</dbReference>
<keyword evidence="8" id="KW-0449">Lipoprotein</keyword>
<name>A0A8K0D9E4_IGNLU</name>
<dbReference type="Proteomes" id="UP000801492">
    <property type="component" value="Unassembled WGS sequence"/>
</dbReference>
<protein>
    <submittedName>
        <fullName evidence="10">Uncharacterized protein</fullName>
    </submittedName>
</protein>
<dbReference type="OrthoDB" id="8830751at2759"/>
<dbReference type="PROSITE" id="PS51420">
    <property type="entry name" value="RHO"/>
    <property type="match status" value="1"/>
</dbReference>
<dbReference type="Gene3D" id="3.40.50.300">
    <property type="entry name" value="P-loop containing nucleotide triphosphate hydrolases"/>
    <property type="match status" value="1"/>
</dbReference>
<dbReference type="GO" id="GO:0005886">
    <property type="term" value="C:plasma membrane"/>
    <property type="evidence" value="ECO:0007669"/>
    <property type="project" value="UniProtKB-SubCell"/>
</dbReference>
<dbReference type="EMBL" id="VTPC01001458">
    <property type="protein sequence ID" value="KAF2901898.1"/>
    <property type="molecule type" value="Genomic_DNA"/>
</dbReference>
<dbReference type="GO" id="GO:0007264">
    <property type="term" value="P:small GTPase-mediated signal transduction"/>
    <property type="evidence" value="ECO:0007669"/>
    <property type="project" value="InterPro"/>
</dbReference>
<dbReference type="Pfam" id="PF00071">
    <property type="entry name" value="Ras"/>
    <property type="match status" value="1"/>
</dbReference>
<dbReference type="PRINTS" id="PR00449">
    <property type="entry name" value="RASTRNSFRMNG"/>
</dbReference>
<dbReference type="GO" id="GO:0001667">
    <property type="term" value="P:ameboidal-type cell migration"/>
    <property type="evidence" value="ECO:0007669"/>
    <property type="project" value="UniProtKB-ARBA"/>
</dbReference>
<comment type="subcellular location">
    <subcellularLocation>
        <location evidence="1">Cell membrane</location>
        <topology evidence="1">Lipid-anchor</topology>
        <orientation evidence="1">Cytoplasmic side</orientation>
    </subcellularLocation>
</comment>
<comment type="caution">
    <text evidence="10">The sequence shown here is derived from an EMBL/GenBank/DDBJ whole genome shotgun (WGS) entry which is preliminary data.</text>
</comment>
<evidence type="ECO:0000256" key="1">
    <source>
        <dbReference type="ARBA" id="ARBA00004342"/>
    </source>
</evidence>
<dbReference type="SMART" id="SM00174">
    <property type="entry name" value="RHO"/>
    <property type="match status" value="1"/>
</dbReference>
<dbReference type="AlphaFoldDB" id="A0A8K0D9E4"/>
<keyword evidence="3" id="KW-1003">Cell membrane</keyword>
<dbReference type="FunFam" id="3.40.50.300:FF:000983">
    <property type="entry name" value="Rho family GTPase"/>
    <property type="match status" value="1"/>
</dbReference>
<evidence type="ECO:0000256" key="4">
    <source>
        <dbReference type="ARBA" id="ARBA00022481"/>
    </source>
</evidence>
<sequence length="187" mass="21566">MDELKTHIRMTVVGDGDTGKTCMLIVYKDKKYQDYYIPTVFDSYSMNVRVHGRTCTIILQDTAGQEEYDKLRPLAYPETDVFVMCFAVDKKASYNNIVNKWVPEIRHHRPTAKIILVATKCDLREVCQRPITTKEGEALYQKIKADGYVECSSKFMWNVNRVFEEALLSIVGKPKKPRSNKSNCILL</sequence>
<keyword evidence="11" id="KW-1185">Reference proteome</keyword>
<dbReference type="SUPFAM" id="SSF52540">
    <property type="entry name" value="P-loop containing nucleoside triphosphate hydrolases"/>
    <property type="match status" value="1"/>
</dbReference>
<dbReference type="PANTHER" id="PTHR24072">
    <property type="entry name" value="RHO FAMILY GTPASE"/>
    <property type="match status" value="1"/>
</dbReference>
<evidence type="ECO:0000256" key="7">
    <source>
        <dbReference type="ARBA" id="ARBA00023136"/>
    </source>
</evidence>
<dbReference type="InterPro" id="IPR027417">
    <property type="entry name" value="P-loop_NTPase"/>
</dbReference>
<evidence type="ECO:0000256" key="9">
    <source>
        <dbReference type="ARBA" id="ARBA00023289"/>
    </source>
</evidence>
<comment type="similarity">
    <text evidence="2">Belongs to the small GTPase superfamily. Rho family.</text>
</comment>
<dbReference type="SMART" id="SM00173">
    <property type="entry name" value="RAS"/>
    <property type="match status" value="1"/>
</dbReference>
<organism evidence="10 11">
    <name type="scientific">Ignelater luminosus</name>
    <name type="common">Cucubano</name>
    <name type="synonym">Pyrophorus luminosus</name>
    <dbReference type="NCBI Taxonomy" id="2038154"/>
    <lineage>
        <taxon>Eukaryota</taxon>
        <taxon>Metazoa</taxon>
        <taxon>Ecdysozoa</taxon>
        <taxon>Arthropoda</taxon>
        <taxon>Hexapoda</taxon>
        <taxon>Insecta</taxon>
        <taxon>Pterygota</taxon>
        <taxon>Neoptera</taxon>
        <taxon>Endopterygota</taxon>
        <taxon>Coleoptera</taxon>
        <taxon>Polyphaga</taxon>
        <taxon>Elateriformia</taxon>
        <taxon>Elateroidea</taxon>
        <taxon>Elateridae</taxon>
        <taxon>Agrypninae</taxon>
        <taxon>Pyrophorini</taxon>
        <taxon>Ignelater</taxon>
    </lineage>
</organism>
<dbReference type="InterPro" id="IPR005225">
    <property type="entry name" value="Small_GTP-bd"/>
</dbReference>
<evidence type="ECO:0000256" key="2">
    <source>
        <dbReference type="ARBA" id="ARBA00010142"/>
    </source>
</evidence>
<dbReference type="GO" id="GO:0003924">
    <property type="term" value="F:GTPase activity"/>
    <property type="evidence" value="ECO:0007669"/>
    <property type="project" value="InterPro"/>
</dbReference>
<dbReference type="GO" id="GO:0035099">
    <property type="term" value="P:hemocyte migration"/>
    <property type="evidence" value="ECO:0007669"/>
    <property type="project" value="UniProtKB-ARBA"/>
</dbReference>
<evidence type="ECO:0000256" key="3">
    <source>
        <dbReference type="ARBA" id="ARBA00022475"/>
    </source>
</evidence>
<dbReference type="InterPro" id="IPR001806">
    <property type="entry name" value="Small_GTPase"/>
</dbReference>
<gene>
    <name evidence="10" type="ORF">ILUMI_04289</name>
</gene>
<evidence type="ECO:0000313" key="11">
    <source>
        <dbReference type="Proteomes" id="UP000801492"/>
    </source>
</evidence>